<protein>
    <recommendedName>
        <fullName evidence="3">Cell division cycle protein 123</fullName>
    </recommendedName>
</protein>
<reference evidence="1" key="2">
    <citation type="submission" date="2020-05" db="EMBL/GenBank/DDBJ databases">
        <authorList>
            <person name="Kim H.-S."/>
            <person name="Proctor R.H."/>
            <person name="Brown D.W."/>
        </authorList>
    </citation>
    <scope>NUCLEOTIDE SEQUENCE</scope>
    <source>
        <strain evidence="1">NRRL 20472</strain>
    </source>
</reference>
<evidence type="ECO:0008006" key="3">
    <source>
        <dbReference type="Google" id="ProtNLM"/>
    </source>
</evidence>
<organism evidence="1 2">
    <name type="scientific">Fusarium sarcochroum</name>
    <dbReference type="NCBI Taxonomy" id="1208366"/>
    <lineage>
        <taxon>Eukaryota</taxon>
        <taxon>Fungi</taxon>
        <taxon>Dikarya</taxon>
        <taxon>Ascomycota</taxon>
        <taxon>Pezizomycotina</taxon>
        <taxon>Sordariomycetes</taxon>
        <taxon>Hypocreomycetidae</taxon>
        <taxon>Hypocreales</taxon>
        <taxon>Nectriaceae</taxon>
        <taxon>Fusarium</taxon>
        <taxon>Fusarium lateritium species complex</taxon>
    </lineage>
</organism>
<accession>A0A8H4WPA3</accession>
<dbReference type="OrthoDB" id="360540at2759"/>
<sequence>MHLTHIDYKEVESDCQNVPPTKFNTCFHPPDEIPAHGGSYRHLSRPSEAPYSFERWLPLILRTRNLDEREAQVVKLTQAQAKLLLAASGSSIITGGPNRAYQEDIEEEIFPAFSSLIFPPEGLFMRLDRCSPKDGRQTVPGRFSLHSPNDTLLRLITSQRARNEIIKSLEEGIRTINLTFLPFNDHMSSKREYRVYCAPGTGCITAVSQYCWHKPWLFGDQEPEYCMHVVGNIWNGILGMHKEILEDLNSNEMDQLLLKQGFSFDVFYDETDGTLQLVELNVFGARSGCGSCLFHWIKDFDTLYGDGEDVEFRVTR</sequence>
<dbReference type="Proteomes" id="UP000622797">
    <property type="component" value="Unassembled WGS sequence"/>
</dbReference>
<evidence type="ECO:0000313" key="2">
    <source>
        <dbReference type="Proteomes" id="UP000622797"/>
    </source>
</evidence>
<name>A0A8H4WPA3_9HYPO</name>
<comment type="caution">
    <text evidence="1">The sequence shown here is derived from an EMBL/GenBank/DDBJ whole genome shotgun (WGS) entry which is preliminary data.</text>
</comment>
<evidence type="ECO:0000313" key="1">
    <source>
        <dbReference type="EMBL" id="KAF4944885.1"/>
    </source>
</evidence>
<proteinExistence type="predicted"/>
<keyword evidence="2" id="KW-1185">Reference proteome</keyword>
<dbReference type="EMBL" id="JABEXW010001280">
    <property type="protein sequence ID" value="KAF4944885.1"/>
    <property type="molecule type" value="Genomic_DNA"/>
</dbReference>
<gene>
    <name evidence="1" type="ORF">FSARC_14555</name>
</gene>
<reference evidence="1" key="1">
    <citation type="journal article" date="2020" name="BMC Genomics">
        <title>Correction to: Identification and distribution of gene clusters required for synthesis of sphingolipid metabolism inhibitors in diverse species of the filamentous fungus Fusarium.</title>
        <authorList>
            <person name="Kim H.S."/>
            <person name="Lohmar J.M."/>
            <person name="Busman M."/>
            <person name="Brown D.W."/>
            <person name="Naumann T.A."/>
            <person name="Divon H.H."/>
            <person name="Lysoe E."/>
            <person name="Uhlig S."/>
            <person name="Proctor R.H."/>
        </authorList>
    </citation>
    <scope>NUCLEOTIDE SEQUENCE</scope>
    <source>
        <strain evidence="1">NRRL 20472</strain>
    </source>
</reference>
<dbReference type="AlphaFoldDB" id="A0A8H4WPA3"/>